<sequence>MSTAPAGLLRRYAAWSLDMALLSAVAMLASLDRIREAAARACGAFEALVAAMARSMLDVLAQGGTPWELARDWLADAGSRGLVSALVDAVGDAVFVPLLLLALLALAWSTLWEGSARQATPGKQALGLRVVDAAGGSPGVARAAGRHLAGALSWLTLNIGHLLAMAPPQYQALHDRIAGTRVLGVRPDAALPGWAWAWLALQALAALAALAWLFAAMQAAMQRALDALLLF</sequence>
<proteinExistence type="predicted"/>
<organism evidence="8 9">
    <name type="scientific">Luteimonas composti</name>
    <dbReference type="NCBI Taxonomy" id="398257"/>
    <lineage>
        <taxon>Bacteria</taxon>
        <taxon>Pseudomonadati</taxon>
        <taxon>Pseudomonadota</taxon>
        <taxon>Gammaproteobacteria</taxon>
        <taxon>Lysobacterales</taxon>
        <taxon>Lysobacteraceae</taxon>
        <taxon>Luteimonas</taxon>
    </lineage>
</organism>
<gene>
    <name evidence="8" type="ORF">QF205_03545</name>
</gene>
<keyword evidence="5 6" id="KW-0472">Membrane</keyword>
<keyword evidence="2" id="KW-1003">Cell membrane</keyword>
<dbReference type="InterPro" id="IPR010432">
    <property type="entry name" value="RDD"/>
</dbReference>
<name>A0ABT6MNL8_9GAMM</name>
<evidence type="ECO:0000256" key="2">
    <source>
        <dbReference type="ARBA" id="ARBA00022475"/>
    </source>
</evidence>
<keyword evidence="9" id="KW-1185">Reference proteome</keyword>
<dbReference type="InterPro" id="IPR051791">
    <property type="entry name" value="Pra-immunoreactive"/>
</dbReference>
<evidence type="ECO:0000256" key="5">
    <source>
        <dbReference type="ARBA" id="ARBA00023136"/>
    </source>
</evidence>
<evidence type="ECO:0000259" key="7">
    <source>
        <dbReference type="Pfam" id="PF06271"/>
    </source>
</evidence>
<evidence type="ECO:0000313" key="8">
    <source>
        <dbReference type="EMBL" id="MDH7452156.1"/>
    </source>
</evidence>
<evidence type="ECO:0000256" key="1">
    <source>
        <dbReference type="ARBA" id="ARBA00004651"/>
    </source>
</evidence>
<evidence type="ECO:0000256" key="4">
    <source>
        <dbReference type="ARBA" id="ARBA00022989"/>
    </source>
</evidence>
<evidence type="ECO:0000256" key="6">
    <source>
        <dbReference type="SAM" id="Phobius"/>
    </source>
</evidence>
<feature type="transmembrane region" description="Helical" evidence="6">
    <location>
        <begin position="195"/>
        <end position="215"/>
    </location>
</feature>
<feature type="domain" description="RDD" evidence="7">
    <location>
        <begin position="6"/>
        <end position="179"/>
    </location>
</feature>
<accession>A0ABT6MNL8</accession>
<dbReference type="PANTHER" id="PTHR36115">
    <property type="entry name" value="PROLINE-RICH ANTIGEN HOMOLOG-RELATED"/>
    <property type="match status" value="1"/>
</dbReference>
<dbReference type="Proteomes" id="UP001160550">
    <property type="component" value="Unassembled WGS sequence"/>
</dbReference>
<reference evidence="8" key="1">
    <citation type="journal article" date="2007" name="Int. J. Syst. Evol. Microbiol.">
        <title>Luteimonas composti sp. nov., a moderately thermophilic bacterium isolated from food waste.</title>
        <authorList>
            <person name="Young C.C."/>
            <person name="Kampfer P."/>
            <person name="Chen W.M."/>
            <person name="Yen W.S."/>
            <person name="Arun A.B."/>
            <person name="Lai W.A."/>
            <person name="Shen F.T."/>
            <person name="Rekha P.D."/>
            <person name="Lin K.Y."/>
            <person name="Chou J.H."/>
        </authorList>
    </citation>
    <scope>NUCLEOTIDE SEQUENCE</scope>
    <source>
        <strain evidence="8">CC-YY355</strain>
    </source>
</reference>
<dbReference type="Pfam" id="PF06271">
    <property type="entry name" value="RDD"/>
    <property type="match status" value="1"/>
</dbReference>
<keyword evidence="4 6" id="KW-1133">Transmembrane helix</keyword>
<comment type="subcellular location">
    <subcellularLocation>
        <location evidence="1">Cell membrane</location>
        <topology evidence="1">Multi-pass membrane protein</topology>
    </subcellularLocation>
</comment>
<feature type="transmembrane region" description="Helical" evidence="6">
    <location>
        <begin position="89"/>
        <end position="108"/>
    </location>
</feature>
<evidence type="ECO:0000313" key="9">
    <source>
        <dbReference type="Proteomes" id="UP001160550"/>
    </source>
</evidence>
<comment type="caution">
    <text evidence="8">The sequence shown here is derived from an EMBL/GenBank/DDBJ whole genome shotgun (WGS) entry which is preliminary data.</text>
</comment>
<keyword evidence="3 6" id="KW-0812">Transmembrane</keyword>
<dbReference type="RefSeq" id="WP_280941360.1">
    <property type="nucleotide sequence ID" value="NZ_JARYGX010000009.1"/>
</dbReference>
<reference evidence="8" key="2">
    <citation type="submission" date="2023-04" db="EMBL/GenBank/DDBJ databases">
        <authorList>
            <person name="Sun J.-Q."/>
        </authorList>
    </citation>
    <scope>NUCLEOTIDE SEQUENCE</scope>
    <source>
        <strain evidence="8">CC-YY355</strain>
    </source>
</reference>
<protein>
    <submittedName>
        <fullName evidence="8">RDD family protein</fullName>
    </submittedName>
</protein>
<dbReference type="EMBL" id="JARYGX010000009">
    <property type="protein sequence ID" value="MDH7452156.1"/>
    <property type="molecule type" value="Genomic_DNA"/>
</dbReference>
<evidence type="ECO:0000256" key="3">
    <source>
        <dbReference type="ARBA" id="ARBA00022692"/>
    </source>
</evidence>